<evidence type="ECO:0000313" key="2">
    <source>
        <dbReference type="Proteomes" id="UP000198847"/>
    </source>
</evidence>
<dbReference type="OrthoDB" id="9821558at2"/>
<keyword evidence="2" id="KW-1185">Reference proteome</keyword>
<proteinExistence type="predicted"/>
<dbReference type="AlphaFoldDB" id="A0A1H8WW23"/>
<sequence>MRFYKKRYIFIFTFVLLIILQGICSAREYENQDQNFKISLPEEWFFISNSTKENGALFWKMKRINDANYIIGNITIKSFPISMLNKETGFSLDEFSEEELCKRIKSAFDSEKTYTLLENKIIYVKGHKALFAVVQRPDDSVILRNIIFVQFVLEDTYYKIVTDSRVERYEELFADLTEMLNNFQPLTSK</sequence>
<dbReference type="EMBL" id="FODY01000018">
    <property type="protein sequence ID" value="SEP31822.1"/>
    <property type="molecule type" value="Genomic_DNA"/>
</dbReference>
<evidence type="ECO:0008006" key="3">
    <source>
        <dbReference type="Google" id="ProtNLM"/>
    </source>
</evidence>
<dbReference type="Proteomes" id="UP000198847">
    <property type="component" value="Unassembled WGS sequence"/>
</dbReference>
<dbReference type="RefSeq" id="WP_091748788.1">
    <property type="nucleotide sequence ID" value="NZ_FODY01000018.1"/>
</dbReference>
<protein>
    <recommendedName>
        <fullName evidence="3">PsbP protein</fullName>
    </recommendedName>
</protein>
<dbReference type="STRING" id="112903.SAMN04490178_11865"/>
<reference evidence="1 2" key="1">
    <citation type="submission" date="2016-10" db="EMBL/GenBank/DDBJ databases">
        <authorList>
            <person name="de Groot N.N."/>
        </authorList>
    </citation>
    <scope>NUCLEOTIDE SEQUENCE [LARGE SCALE GENOMIC DNA]</scope>
    <source>
        <strain evidence="1 2">DSM 13305</strain>
    </source>
</reference>
<gene>
    <name evidence="1" type="ORF">SAMN04490178_11865</name>
</gene>
<name>A0A1H8WW23_9FIRM</name>
<accession>A0A1H8WW23</accession>
<organism evidence="1 2">
    <name type="scientific">Propionispora vibrioides</name>
    <dbReference type="NCBI Taxonomy" id="112903"/>
    <lineage>
        <taxon>Bacteria</taxon>
        <taxon>Bacillati</taxon>
        <taxon>Bacillota</taxon>
        <taxon>Negativicutes</taxon>
        <taxon>Selenomonadales</taxon>
        <taxon>Sporomusaceae</taxon>
        <taxon>Propionispora</taxon>
    </lineage>
</organism>
<evidence type="ECO:0000313" key="1">
    <source>
        <dbReference type="EMBL" id="SEP31822.1"/>
    </source>
</evidence>